<feature type="compositionally biased region" description="Basic and acidic residues" evidence="2">
    <location>
        <begin position="604"/>
        <end position="618"/>
    </location>
</feature>
<dbReference type="Proteomes" id="UP001152798">
    <property type="component" value="Chromosome 4"/>
</dbReference>
<accession>A0A9P0H8Y2</accession>
<organism evidence="3 4">
    <name type="scientific">Nezara viridula</name>
    <name type="common">Southern green stink bug</name>
    <name type="synonym">Cimex viridulus</name>
    <dbReference type="NCBI Taxonomy" id="85310"/>
    <lineage>
        <taxon>Eukaryota</taxon>
        <taxon>Metazoa</taxon>
        <taxon>Ecdysozoa</taxon>
        <taxon>Arthropoda</taxon>
        <taxon>Hexapoda</taxon>
        <taxon>Insecta</taxon>
        <taxon>Pterygota</taxon>
        <taxon>Neoptera</taxon>
        <taxon>Paraneoptera</taxon>
        <taxon>Hemiptera</taxon>
        <taxon>Heteroptera</taxon>
        <taxon>Panheteroptera</taxon>
        <taxon>Pentatomomorpha</taxon>
        <taxon>Pentatomoidea</taxon>
        <taxon>Pentatomidae</taxon>
        <taxon>Pentatominae</taxon>
        <taxon>Nezara</taxon>
    </lineage>
</organism>
<dbReference type="OrthoDB" id="10264063at2759"/>
<keyword evidence="4" id="KW-1185">Reference proteome</keyword>
<feature type="compositionally biased region" description="Acidic residues" evidence="2">
    <location>
        <begin position="589"/>
        <end position="603"/>
    </location>
</feature>
<name>A0A9P0H8Y2_NEZVI</name>
<gene>
    <name evidence="3" type="ORF">NEZAVI_LOCUS7535</name>
</gene>
<dbReference type="PANTHER" id="PTHR21683:SF3">
    <property type="entry name" value="CILIA AND FLAGELLA ASSOCIATED PROTEIN 100"/>
    <property type="match status" value="1"/>
</dbReference>
<protein>
    <submittedName>
        <fullName evidence="3">Uncharacterized protein</fullName>
    </submittedName>
</protein>
<feature type="coiled-coil region" evidence="1">
    <location>
        <begin position="467"/>
        <end position="497"/>
    </location>
</feature>
<feature type="coiled-coil region" evidence="1">
    <location>
        <begin position="162"/>
        <end position="286"/>
    </location>
</feature>
<evidence type="ECO:0000313" key="4">
    <source>
        <dbReference type="Proteomes" id="UP001152798"/>
    </source>
</evidence>
<sequence>MDDPGEPIIICSEVKKENMLRLRRKVATAESKSGRKYQHHQISSVNRIPSSTKAAAPSLPDVEEADTELPNPYKDQSREQTATTSRGYSAPTHRWGLVSGLRRRNRVEDVSQGSKKPTMDEEFLKIIQGRPIKTTLVRRQYIKEVRERLLNNVLSGFMQDEIRAKEENAMAINAVVEKTQKEIENTSKSLADFLSEKQKKCENLTEKLDSVVKERKKMEAMIENEKKRMNEVKLNIFKQNEQLETMRKCRDFVFQIAPQEWKEEYAKETEKRQEEVKEESEKMRTALENFKTHCGGEDSGLEKVLEDFVEEFSKAGPPLLPFSEPKMVITLFKDLEMKSLRALENNAILKEKVVKAKQICDFHETFLKKEKNIIDERLKDIKQNIEREEKKVKKKEQLLQTMLNGPFKTMVASEKVLKEFALVKDVYEEVIDEPKEGLSTLEMLQEIGELYVDLNRKLEHLPESTRNELKRKVKSELQNKMKEAEKAKCRKKQVLQMMKGVQRSREKPWKPTGRKLLYRSPLELEDRPATAPVKSSIKEPEEEESGGEAEELLPLVWASNHPGPGSYKREMSVVLPDPTDFLPDLQLIDTEESETLLSESEEEQDKKGGKSQQSEEKKIKKKKRVKIILSDSD</sequence>
<feature type="region of interest" description="Disordered" evidence="2">
    <location>
        <begin position="26"/>
        <end position="92"/>
    </location>
</feature>
<feature type="compositionally biased region" description="Acidic residues" evidence="2">
    <location>
        <begin position="540"/>
        <end position="551"/>
    </location>
</feature>
<evidence type="ECO:0000256" key="1">
    <source>
        <dbReference type="SAM" id="Coils"/>
    </source>
</evidence>
<reference evidence="3" key="1">
    <citation type="submission" date="2022-01" db="EMBL/GenBank/DDBJ databases">
        <authorList>
            <person name="King R."/>
        </authorList>
    </citation>
    <scope>NUCLEOTIDE SEQUENCE</scope>
</reference>
<keyword evidence="1" id="KW-0175">Coiled coil</keyword>
<dbReference type="AlphaFoldDB" id="A0A9P0H8Y2"/>
<evidence type="ECO:0000256" key="2">
    <source>
        <dbReference type="SAM" id="MobiDB-lite"/>
    </source>
</evidence>
<dbReference type="EMBL" id="OV725080">
    <property type="protein sequence ID" value="CAH1397755.1"/>
    <property type="molecule type" value="Genomic_DNA"/>
</dbReference>
<feature type="coiled-coil region" evidence="1">
    <location>
        <begin position="371"/>
        <end position="405"/>
    </location>
</feature>
<dbReference type="InterPro" id="IPR051147">
    <property type="entry name" value="CFAP_domain-containing"/>
</dbReference>
<dbReference type="PANTHER" id="PTHR21683">
    <property type="entry name" value="COILED-COIL DOMAIN-CONTAINING PROTEIN 42 LIKE-2-LIKE-RELATED"/>
    <property type="match status" value="1"/>
</dbReference>
<evidence type="ECO:0000313" key="3">
    <source>
        <dbReference type="EMBL" id="CAH1397755.1"/>
    </source>
</evidence>
<proteinExistence type="predicted"/>
<feature type="region of interest" description="Disordered" evidence="2">
    <location>
        <begin position="500"/>
        <end position="633"/>
    </location>
</feature>
<feature type="compositionally biased region" description="Polar residues" evidence="2">
    <location>
        <begin position="40"/>
        <end position="53"/>
    </location>
</feature>